<evidence type="ECO:0000256" key="4">
    <source>
        <dbReference type="ARBA" id="ARBA00022692"/>
    </source>
</evidence>
<evidence type="ECO:0000256" key="7">
    <source>
        <dbReference type="SAM" id="Phobius"/>
    </source>
</evidence>
<dbReference type="EMBL" id="IACT01003190">
    <property type="protein sequence ID" value="LAC22439.1"/>
    <property type="molecule type" value="mRNA"/>
</dbReference>
<dbReference type="InterPro" id="IPR007271">
    <property type="entry name" value="Nuc_sug_transpt"/>
</dbReference>
<dbReference type="PANTHER" id="PTHR10231">
    <property type="entry name" value="NUCLEOTIDE-SUGAR TRANSMEMBRANE TRANSPORTER"/>
    <property type="match status" value="1"/>
</dbReference>
<evidence type="ECO:0000256" key="5">
    <source>
        <dbReference type="ARBA" id="ARBA00022989"/>
    </source>
</evidence>
<feature type="transmembrane region" description="Helical" evidence="7">
    <location>
        <begin position="37"/>
        <end position="61"/>
    </location>
</feature>
<dbReference type="GO" id="GO:0000139">
    <property type="term" value="C:Golgi membrane"/>
    <property type="evidence" value="ECO:0007669"/>
    <property type="project" value="InterPro"/>
</dbReference>
<evidence type="ECO:0000256" key="1">
    <source>
        <dbReference type="ARBA" id="ARBA00004141"/>
    </source>
</evidence>
<keyword evidence="3" id="KW-0762">Sugar transport</keyword>
<name>A0A2P2I0I9_9CRUS</name>
<feature type="transmembrane region" description="Helical" evidence="7">
    <location>
        <begin position="142"/>
        <end position="162"/>
    </location>
</feature>
<feature type="transmembrane region" description="Helical" evidence="7">
    <location>
        <begin position="214"/>
        <end position="232"/>
    </location>
</feature>
<evidence type="ECO:0000313" key="8">
    <source>
        <dbReference type="EMBL" id="LAB67558.1"/>
    </source>
</evidence>
<keyword evidence="4 7" id="KW-0812">Transmembrane</keyword>
<reference evidence="9" key="1">
    <citation type="submission" date="2017-11" db="EMBL/GenBank/DDBJ databases">
        <title>The sensing device of the deep-sea amphipod.</title>
        <authorList>
            <person name="Kobayashi H."/>
            <person name="Nagahama T."/>
            <person name="Arai W."/>
            <person name="Sasagawa Y."/>
            <person name="Umeda M."/>
            <person name="Hayashi T."/>
            <person name="Nikaido I."/>
            <person name="Watanabe H."/>
            <person name="Oguri K."/>
            <person name="Kitazato H."/>
            <person name="Fujioka K."/>
            <person name="Kido Y."/>
            <person name="Takami H."/>
        </authorList>
    </citation>
    <scope>NUCLEOTIDE SEQUENCE</scope>
    <source>
        <tissue evidence="9">Whole body</tissue>
    </source>
</reference>
<keyword evidence="3" id="KW-0813">Transport</keyword>
<dbReference type="Pfam" id="PF04142">
    <property type="entry name" value="Nuc_sug_transp"/>
    <property type="match status" value="1"/>
</dbReference>
<accession>A0A2P2I0I9</accession>
<sequence>MDSSVNRKMKLLSLVTLTVQNAAVALSMRYARTRTGDMFIASTAVLMAEAVKCVASLILVVKEEGSIQRCIMSVYSHVWKNKVDTLKVTVPAFVYLLQNNLLYVSASNLDAATYQVTYQLKILTTALFAVLMLGRVLHGMQWLALLLLCGGVALVQLAAGSASVEATAEDQNRMLGIVAAIGACCCSGFAGIYFEKILKSSDISIWMRNVQLSLASLPLGLLTCFAADWSSIINKGFFFGYDSYVWYLIVLNACGGLLVAMVVKYADNILKNFATSIAIVLSMLVSMLFFGFVINFQYVAGTSLVIGSIFLYSSRPTTTKQSVTQHPAPLVSKV</sequence>
<keyword evidence="5 7" id="KW-1133">Transmembrane helix</keyword>
<reference evidence="8" key="2">
    <citation type="journal article" date="2018" name="Biosci. Biotechnol. Biochem.">
        <title>Polysaccharide hydrolase of the hadal zone amphipods Hirondellea gigas.</title>
        <authorList>
            <person name="Kobayashi H."/>
            <person name="Nagahama T."/>
            <person name="Arai W."/>
            <person name="Sasagawa Y."/>
            <person name="Umeda M."/>
            <person name="Hayashi T."/>
            <person name="Nikaido I."/>
            <person name="Watanabe H."/>
            <person name="Oguri K."/>
            <person name="Kitazato H."/>
            <person name="Fujioka K."/>
            <person name="Kido Y."/>
            <person name="Takami H."/>
        </authorList>
    </citation>
    <scope>NUCLEOTIDE SEQUENCE</scope>
    <source>
        <tissue evidence="8">Whole body</tissue>
    </source>
</reference>
<evidence type="ECO:0000313" key="9">
    <source>
        <dbReference type="EMBL" id="LAC22439.1"/>
    </source>
</evidence>
<evidence type="ECO:0000256" key="6">
    <source>
        <dbReference type="ARBA" id="ARBA00023136"/>
    </source>
</evidence>
<proteinExistence type="evidence at transcript level"/>
<protein>
    <submittedName>
        <fullName evidence="8 9">UDP-galactose translocator-like</fullName>
    </submittedName>
</protein>
<dbReference type="NCBIfam" id="TIGR00803">
    <property type="entry name" value="nst"/>
    <property type="match status" value="1"/>
</dbReference>
<feature type="transmembrane region" description="Helical" evidence="7">
    <location>
        <begin position="273"/>
        <end position="290"/>
    </location>
</feature>
<comment type="subcellular location">
    <subcellularLocation>
        <location evidence="1">Membrane</location>
        <topology evidence="1">Multi-pass membrane protein</topology>
    </subcellularLocation>
</comment>
<dbReference type="GO" id="GO:0015165">
    <property type="term" value="F:pyrimidine nucleotide-sugar transmembrane transporter activity"/>
    <property type="evidence" value="ECO:0007669"/>
    <property type="project" value="InterPro"/>
</dbReference>
<evidence type="ECO:0000256" key="2">
    <source>
        <dbReference type="ARBA" id="ARBA00009976"/>
    </source>
</evidence>
<dbReference type="AlphaFoldDB" id="A0A2P2I0I9"/>
<comment type="similarity">
    <text evidence="2">Belongs to the nucleotide-sugar transporter family. SLC35A subfamily.</text>
</comment>
<dbReference type="PIRSF" id="PIRSF005799">
    <property type="entry name" value="UDP-gal_transpt"/>
    <property type="match status" value="1"/>
</dbReference>
<feature type="transmembrane region" description="Helical" evidence="7">
    <location>
        <begin position="174"/>
        <end position="194"/>
    </location>
</feature>
<evidence type="ECO:0000256" key="3">
    <source>
        <dbReference type="ARBA" id="ARBA00022597"/>
    </source>
</evidence>
<feature type="transmembrane region" description="Helical" evidence="7">
    <location>
        <begin position="244"/>
        <end position="266"/>
    </location>
</feature>
<dbReference type="InterPro" id="IPR037185">
    <property type="entry name" value="EmrE-like"/>
</dbReference>
<dbReference type="EMBL" id="IACF01001881">
    <property type="protein sequence ID" value="LAB67558.1"/>
    <property type="molecule type" value="mRNA"/>
</dbReference>
<keyword evidence="6 7" id="KW-0472">Membrane</keyword>
<organism evidence="8">
    <name type="scientific">Hirondellea gigas</name>
    <dbReference type="NCBI Taxonomy" id="1518452"/>
    <lineage>
        <taxon>Eukaryota</taxon>
        <taxon>Metazoa</taxon>
        <taxon>Ecdysozoa</taxon>
        <taxon>Arthropoda</taxon>
        <taxon>Crustacea</taxon>
        <taxon>Multicrustacea</taxon>
        <taxon>Malacostraca</taxon>
        <taxon>Eumalacostraca</taxon>
        <taxon>Peracarida</taxon>
        <taxon>Amphipoda</taxon>
        <taxon>Amphilochidea</taxon>
        <taxon>Lysianassida</taxon>
        <taxon>Lysianassidira</taxon>
        <taxon>Lysianassoidea</taxon>
        <taxon>Lysianassidae</taxon>
        <taxon>Hirondellea</taxon>
    </lineage>
</organism>
<dbReference type="SUPFAM" id="SSF103481">
    <property type="entry name" value="Multidrug resistance efflux transporter EmrE"/>
    <property type="match status" value="1"/>
</dbReference>